<dbReference type="OrthoDB" id="3425909at2"/>
<dbReference type="InterPro" id="IPR007404">
    <property type="entry name" value="YdjM-like"/>
</dbReference>
<dbReference type="GO" id="GO:0016787">
    <property type="term" value="F:hydrolase activity"/>
    <property type="evidence" value="ECO:0007669"/>
    <property type="project" value="UniProtKB-KW"/>
</dbReference>
<keyword evidence="2" id="KW-0378">Hydrolase</keyword>
<organism evidence="2 3">
    <name type="scientific">Kribbella voronezhensis</name>
    <dbReference type="NCBI Taxonomy" id="2512212"/>
    <lineage>
        <taxon>Bacteria</taxon>
        <taxon>Bacillati</taxon>
        <taxon>Actinomycetota</taxon>
        <taxon>Actinomycetes</taxon>
        <taxon>Propionibacteriales</taxon>
        <taxon>Kribbellaceae</taxon>
        <taxon>Kribbella</taxon>
    </lineage>
</organism>
<accession>A0A4R7T5D8</accession>
<protein>
    <submittedName>
        <fullName evidence="2">LexA-binding, inner membrane-associated putative hydrolase</fullName>
    </submittedName>
</protein>
<dbReference type="Proteomes" id="UP000295151">
    <property type="component" value="Unassembled WGS sequence"/>
</dbReference>
<feature type="transmembrane region" description="Helical" evidence="1">
    <location>
        <begin position="237"/>
        <end position="258"/>
    </location>
</feature>
<dbReference type="RefSeq" id="WP_133976733.1">
    <property type="nucleotide sequence ID" value="NZ_SOCE01000001.1"/>
</dbReference>
<feature type="transmembrane region" description="Helical" evidence="1">
    <location>
        <begin position="117"/>
        <end position="150"/>
    </location>
</feature>
<proteinExistence type="predicted"/>
<name>A0A4R7T5D8_9ACTN</name>
<keyword evidence="1" id="KW-0472">Membrane</keyword>
<comment type="caution">
    <text evidence="2">The sequence shown here is derived from an EMBL/GenBank/DDBJ whole genome shotgun (WGS) entry which is preliminary data.</text>
</comment>
<sequence>MGRSHALSGWCAGLAVAPLVGLTSVAEVVPFAAATAGYALLPDLDHPGAKASRLLGPITRIVSGAVRTFSGILYNVTKGPRDEEGTGKHRHATHTVAAALLLGFLAAGAGERGGKWAVLAIAVTGLVLAADVLGDWIVLAALGAAGWSVANAVLPDAAAEALPGTTAAEALQAGLAGIGSWIGVAVALGMFVHCLGDSLTRSGCPWLWPLPIRGETWYEIRLPRHLRFRTGGWVENLLIAPALVIGGVLLLPGAWAALSNVAAAIWSTTSIWIAGGA</sequence>
<feature type="transmembrane region" description="Helical" evidence="1">
    <location>
        <begin position="91"/>
        <end position="110"/>
    </location>
</feature>
<feature type="transmembrane region" description="Helical" evidence="1">
    <location>
        <begin position="170"/>
        <end position="192"/>
    </location>
</feature>
<gene>
    <name evidence="2" type="ORF">EV138_0381</name>
</gene>
<keyword evidence="3" id="KW-1185">Reference proteome</keyword>
<keyword evidence="1" id="KW-1133">Transmembrane helix</keyword>
<evidence type="ECO:0000313" key="3">
    <source>
        <dbReference type="Proteomes" id="UP000295151"/>
    </source>
</evidence>
<keyword evidence="1" id="KW-0812">Transmembrane</keyword>
<evidence type="ECO:0000256" key="1">
    <source>
        <dbReference type="SAM" id="Phobius"/>
    </source>
</evidence>
<reference evidence="2 3" key="1">
    <citation type="submission" date="2019-03" db="EMBL/GenBank/DDBJ databases">
        <title>Genomic Encyclopedia of Type Strains, Phase III (KMG-III): the genomes of soil and plant-associated and newly described type strains.</title>
        <authorList>
            <person name="Whitman W."/>
        </authorList>
    </citation>
    <scope>NUCLEOTIDE SEQUENCE [LARGE SCALE GENOMIC DNA]</scope>
    <source>
        <strain evidence="2 3">VKM Ac-2575</strain>
    </source>
</reference>
<dbReference type="Pfam" id="PF04307">
    <property type="entry name" value="YdjM"/>
    <property type="match status" value="1"/>
</dbReference>
<evidence type="ECO:0000313" key="2">
    <source>
        <dbReference type="EMBL" id="TDU86865.1"/>
    </source>
</evidence>
<dbReference type="AlphaFoldDB" id="A0A4R7T5D8"/>
<dbReference type="EMBL" id="SOCE01000001">
    <property type="protein sequence ID" value="TDU86865.1"/>
    <property type="molecule type" value="Genomic_DNA"/>
</dbReference>